<dbReference type="InterPro" id="IPR023828">
    <property type="entry name" value="Peptidase_S8_Ser-AS"/>
</dbReference>
<dbReference type="InterPro" id="IPR045986">
    <property type="entry name" value="DUF5942"/>
</dbReference>
<comment type="similarity">
    <text evidence="2 7">Belongs to the peptidase S8 family.</text>
</comment>
<evidence type="ECO:0000256" key="4">
    <source>
        <dbReference type="ARBA" id="ARBA00022670"/>
    </source>
</evidence>
<evidence type="ECO:0000256" key="7">
    <source>
        <dbReference type="PROSITE-ProRule" id="PRU01240"/>
    </source>
</evidence>
<comment type="subcellular location">
    <subcellularLocation>
        <location evidence="1">Secreted</location>
    </subcellularLocation>
</comment>
<dbReference type="PIRSF" id="PIRSF037851">
    <property type="entry name" value="Subtilisin_cyano"/>
    <property type="match status" value="1"/>
</dbReference>
<dbReference type="AlphaFoldDB" id="A0A8J7ZAB6"/>
<feature type="transmembrane region" description="Helical" evidence="8">
    <location>
        <begin position="521"/>
        <end position="546"/>
    </location>
</feature>
<keyword evidence="8" id="KW-1133">Transmembrane helix</keyword>
<name>A0A8J7ZAB6_9CYAN</name>
<dbReference type="GO" id="GO:0005576">
    <property type="term" value="C:extracellular region"/>
    <property type="evidence" value="ECO:0007669"/>
    <property type="project" value="UniProtKB-SubCell"/>
</dbReference>
<keyword evidence="6 7" id="KW-0720">Serine protease</keyword>
<reference evidence="11" key="1">
    <citation type="submission" date="2019-12" db="EMBL/GenBank/DDBJ databases">
        <title>High-Quality draft genome sequences of three cyanobacteria isolated from the limestone walls of the Old Cathedral of Coimbra.</title>
        <authorList>
            <person name="Tiago I."/>
            <person name="Soares F."/>
            <person name="Portugal A."/>
        </authorList>
    </citation>
    <scope>NUCLEOTIDE SEQUENCE</scope>
    <source>
        <strain evidence="11">A</strain>
    </source>
</reference>
<evidence type="ECO:0000313" key="12">
    <source>
        <dbReference type="Proteomes" id="UP000646053"/>
    </source>
</evidence>
<evidence type="ECO:0000256" key="3">
    <source>
        <dbReference type="ARBA" id="ARBA00022525"/>
    </source>
</evidence>
<dbReference type="PROSITE" id="PS00138">
    <property type="entry name" value="SUBTILASE_SER"/>
    <property type="match status" value="1"/>
</dbReference>
<dbReference type="PRINTS" id="PR00723">
    <property type="entry name" value="SUBTILISIN"/>
</dbReference>
<proteinExistence type="inferred from homology"/>
<dbReference type="CDD" id="cd07484">
    <property type="entry name" value="Peptidases_S8_Thermitase_like"/>
    <property type="match status" value="1"/>
</dbReference>
<feature type="transmembrane region" description="Helical" evidence="8">
    <location>
        <begin position="553"/>
        <end position="572"/>
    </location>
</feature>
<sequence>MRKFLIIGLCVVGLGWAMSNFAGLAAKGVYERIVLDFREDVGTAEIQNQVNAIATQFNVRPQLNSRFSQADHLYIVEGDRQLLKALRRSPISKYTEYIEPDYIYSIPEATQASGFTPSPSLPNVGQAPNDPLYSRQWNLHNINIEAGWAETKGSGITVAVIDTGISQVPDLNETKIVAGYDFVGDRDTAADDNGHGTHVAGTIAQSTNNGIGVAGIAHEASLMPLKVLSASGGGTVADIAEAIRFAADHDATVINMSLGGGGESSAMREAIAYAHKKGVVVIAAAGNSGRNAADYPARYPYVIGVGALGAAGEKTPYSNFGAGVDISAPGGDTSTGEAGGILQNTINPQTGESIFAAFQGTSMAAPHVAGVAVLIEATGVKTPDEVEAVLAKSARQVQDDPLNHFGAGKLDAAAAVSLALKGKITFNDFFRWLRDNGYLNPRFWIDGGAVALLPKLAMVVGSYLLAWFLRSYFPFTWSWSLATGLITGSSGFFLVRGVYLFDVPQYPFRLLGSSLPEIGSAVQGSSALNPISASVLIPAVLLALLLGHQQWKWFAIGSSIGVSACLGISAVIDPTLMWLGGGAIARLYLIVNALLCFGLARLAIKPKDTLA</sequence>
<dbReference type="PROSITE" id="PS51892">
    <property type="entry name" value="SUBTILASE"/>
    <property type="match status" value="1"/>
</dbReference>
<protein>
    <submittedName>
        <fullName evidence="11">S8 family serine peptidase</fullName>
    </submittedName>
</protein>
<dbReference type="GO" id="GO:0006508">
    <property type="term" value="P:proteolysis"/>
    <property type="evidence" value="ECO:0007669"/>
    <property type="project" value="UniProtKB-KW"/>
</dbReference>
<feature type="transmembrane region" description="Helical" evidence="8">
    <location>
        <begin position="584"/>
        <end position="604"/>
    </location>
</feature>
<feature type="transmembrane region" description="Helical" evidence="8">
    <location>
        <begin position="481"/>
        <end position="501"/>
    </location>
</feature>
<dbReference type="SUPFAM" id="SSF52743">
    <property type="entry name" value="Subtilisin-like"/>
    <property type="match status" value="1"/>
</dbReference>
<dbReference type="PANTHER" id="PTHR43806:SF11">
    <property type="entry name" value="CEREVISIN-RELATED"/>
    <property type="match status" value="1"/>
</dbReference>
<accession>A0A8J7ZAB6</accession>
<organism evidence="11 12">
    <name type="scientific">Myxacorys almedinensis A</name>
    <dbReference type="NCBI Taxonomy" id="2690445"/>
    <lineage>
        <taxon>Bacteria</taxon>
        <taxon>Bacillati</taxon>
        <taxon>Cyanobacteriota</taxon>
        <taxon>Cyanophyceae</taxon>
        <taxon>Leptolyngbyales</taxon>
        <taxon>Leptolyngbyaceae</taxon>
        <taxon>Myxacorys</taxon>
        <taxon>Myxacorys almedinensis</taxon>
    </lineage>
</organism>
<dbReference type="InterPro" id="IPR050131">
    <property type="entry name" value="Peptidase_S8_subtilisin-like"/>
</dbReference>
<evidence type="ECO:0000256" key="6">
    <source>
        <dbReference type="ARBA" id="ARBA00022825"/>
    </source>
</evidence>
<dbReference type="EMBL" id="WVIE01000015">
    <property type="protein sequence ID" value="NDJ18315.1"/>
    <property type="molecule type" value="Genomic_DNA"/>
</dbReference>
<evidence type="ECO:0000256" key="8">
    <source>
        <dbReference type="SAM" id="Phobius"/>
    </source>
</evidence>
<evidence type="ECO:0000256" key="1">
    <source>
        <dbReference type="ARBA" id="ARBA00004613"/>
    </source>
</evidence>
<feature type="domain" description="Peptidase S8/S53" evidence="9">
    <location>
        <begin position="153"/>
        <end position="408"/>
    </location>
</feature>
<evidence type="ECO:0000313" key="11">
    <source>
        <dbReference type="EMBL" id="NDJ18315.1"/>
    </source>
</evidence>
<feature type="domain" description="DUF5942" evidence="10">
    <location>
        <begin position="421"/>
        <end position="608"/>
    </location>
</feature>
<dbReference type="InterPro" id="IPR017295">
    <property type="entry name" value="Pept_S8A_subtilisin_cyanobac-1"/>
</dbReference>
<evidence type="ECO:0000259" key="9">
    <source>
        <dbReference type="Pfam" id="PF00082"/>
    </source>
</evidence>
<dbReference type="InterPro" id="IPR000209">
    <property type="entry name" value="Peptidase_S8/S53_dom"/>
</dbReference>
<dbReference type="GO" id="GO:0004252">
    <property type="term" value="F:serine-type endopeptidase activity"/>
    <property type="evidence" value="ECO:0007669"/>
    <property type="project" value="UniProtKB-UniRule"/>
</dbReference>
<keyword evidence="3" id="KW-0964">Secreted</keyword>
<dbReference type="RefSeq" id="WP_162423844.1">
    <property type="nucleotide sequence ID" value="NZ_WVIE01000015.1"/>
</dbReference>
<dbReference type="PANTHER" id="PTHR43806">
    <property type="entry name" value="PEPTIDASE S8"/>
    <property type="match status" value="1"/>
</dbReference>
<evidence type="ECO:0000259" key="10">
    <source>
        <dbReference type="Pfam" id="PF19366"/>
    </source>
</evidence>
<evidence type="ECO:0000256" key="5">
    <source>
        <dbReference type="ARBA" id="ARBA00022801"/>
    </source>
</evidence>
<dbReference type="InterPro" id="IPR036852">
    <property type="entry name" value="Peptidase_S8/S53_dom_sf"/>
</dbReference>
<evidence type="ECO:0000256" key="2">
    <source>
        <dbReference type="ARBA" id="ARBA00011073"/>
    </source>
</evidence>
<dbReference type="Proteomes" id="UP000646053">
    <property type="component" value="Unassembled WGS sequence"/>
</dbReference>
<feature type="active site" description="Charge relay system" evidence="7">
    <location>
        <position position="195"/>
    </location>
</feature>
<dbReference type="Pfam" id="PF00082">
    <property type="entry name" value="Peptidase_S8"/>
    <property type="match status" value="1"/>
</dbReference>
<dbReference type="Gene3D" id="3.40.50.200">
    <property type="entry name" value="Peptidase S8/S53 domain"/>
    <property type="match status" value="1"/>
</dbReference>
<dbReference type="InterPro" id="IPR034084">
    <property type="entry name" value="Thermitase-like_dom"/>
</dbReference>
<keyword evidence="8" id="KW-0472">Membrane</keyword>
<feature type="transmembrane region" description="Helical" evidence="8">
    <location>
        <begin position="443"/>
        <end position="469"/>
    </location>
</feature>
<keyword evidence="12" id="KW-1185">Reference proteome</keyword>
<gene>
    <name evidence="11" type="ORF">GS601_13605</name>
</gene>
<feature type="active site" description="Charge relay system" evidence="7">
    <location>
        <position position="362"/>
    </location>
</feature>
<dbReference type="InterPro" id="IPR015500">
    <property type="entry name" value="Peptidase_S8_subtilisin-rel"/>
</dbReference>
<keyword evidence="5 7" id="KW-0378">Hydrolase</keyword>
<dbReference type="Pfam" id="PF19366">
    <property type="entry name" value="DUF5942"/>
    <property type="match status" value="1"/>
</dbReference>
<comment type="caution">
    <text evidence="11">The sequence shown here is derived from an EMBL/GenBank/DDBJ whole genome shotgun (WGS) entry which is preliminary data.</text>
</comment>
<feature type="active site" description="Charge relay system" evidence="7">
    <location>
        <position position="162"/>
    </location>
</feature>
<keyword evidence="4 7" id="KW-0645">Protease</keyword>
<keyword evidence="8" id="KW-0812">Transmembrane</keyword>